<evidence type="ECO:0000313" key="1">
    <source>
        <dbReference type="EMBL" id="MFC1459340.1"/>
    </source>
</evidence>
<comment type="caution">
    <text evidence="1">The sequence shown here is derived from an EMBL/GenBank/DDBJ whole genome shotgun (WGS) entry which is preliminary data.</text>
</comment>
<evidence type="ECO:0000313" key="2">
    <source>
        <dbReference type="Proteomes" id="UP001593940"/>
    </source>
</evidence>
<organism evidence="1 2">
    <name type="scientific">Microvirga arabica</name>
    <dbReference type="NCBI Taxonomy" id="1128671"/>
    <lineage>
        <taxon>Bacteria</taxon>
        <taxon>Pseudomonadati</taxon>
        <taxon>Pseudomonadota</taxon>
        <taxon>Alphaproteobacteria</taxon>
        <taxon>Hyphomicrobiales</taxon>
        <taxon>Methylobacteriaceae</taxon>
        <taxon>Microvirga</taxon>
    </lineage>
</organism>
<accession>A0ABV6YE32</accession>
<name>A0ABV6YE32_9HYPH</name>
<keyword evidence="2" id="KW-1185">Reference proteome</keyword>
<dbReference type="RefSeq" id="WP_377031012.1">
    <property type="nucleotide sequence ID" value="NZ_JBHOMY010000091.1"/>
</dbReference>
<gene>
    <name evidence="1" type="ORF">ACETIH_22070</name>
</gene>
<dbReference type="Proteomes" id="UP001593940">
    <property type="component" value="Unassembled WGS sequence"/>
</dbReference>
<evidence type="ECO:0008006" key="3">
    <source>
        <dbReference type="Google" id="ProtNLM"/>
    </source>
</evidence>
<dbReference type="EMBL" id="JBHOMY010000091">
    <property type="protein sequence ID" value="MFC1459340.1"/>
    <property type="molecule type" value="Genomic_DNA"/>
</dbReference>
<reference evidence="1 2" key="1">
    <citation type="submission" date="2024-09" db="EMBL/GenBank/DDBJ databases">
        <title>Nodulacao em especies de Leguminosae Basais da Amazonia e Caracterizacao dos Rizobios e Bacterias Associadas aos Nodulos.</title>
        <authorList>
            <person name="Jambeiro I.C.A."/>
            <person name="Lopes I.S."/>
            <person name="Aguiar E.R.G.R."/>
            <person name="Santos A.F.J."/>
            <person name="Dos Santos J.M.F."/>
            <person name="Gross E."/>
        </authorList>
    </citation>
    <scope>NUCLEOTIDE SEQUENCE [LARGE SCALE GENOMIC DNA]</scope>
    <source>
        <strain evidence="1 2">BRUESC1165</strain>
    </source>
</reference>
<protein>
    <recommendedName>
        <fullName evidence="3">CHRD domain-containing protein</fullName>
    </recommendedName>
</protein>
<sequence length="340" mass="35788">MAHGTPFITEAQVDVLSADQLYFADLIDLNATGVDGSVIVALNGNELTVFVGATGLTPGQMHPQHIHGFLSDEIKARTPTIAFDRPEFGGDGDGYVELAEGLNTYGPVIKSLTPFPTAPDGTIRYAVSYNLSDQELADIGPLSLREYVVHGANVLSDVGEGTPGEVDGTGGYIAILPVGSGELKEVGVTFALSVLAEGGAGRALPSEGDALRPVGNEVFQGFDRAFYLAVNPDVAAAGVDPLSHFNTFGFKEGRDPNSYFDTSAYLEVYTDVAAAGVNPLEHYFQFGAGEGRDPSAAFDTTSYLSVYTDVAAAGVNPLQHFLQYGIYEGRQTFGDGSLIV</sequence>
<proteinExistence type="predicted"/>